<dbReference type="RefSeq" id="XP_022648166.1">
    <property type="nucleotide sequence ID" value="XM_022792431.1"/>
</dbReference>
<protein>
    <submittedName>
        <fullName evidence="1">Uncharacterized protein</fullName>
    </submittedName>
</protein>
<accession>A0A7M7J8E0</accession>
<dbReference type="Proteomes" id="UP000594260">
    <property type="component" value="Unplaced"/>
</dbReference>
<keyword evidence="2" id="KW-1185">Reference proteome</keyword>
<reference evidence="1" key="1">
    <citation type="submission" date="2021-01" db="UniProtKB">
        <authorList>
            <consortium name="EnsemblMetazoa"/>
        </authorList>
    </citation>
    <scope>IDENTIFICATION</scope>
</reference>
<dbReference type="GeneID" id="111244893"/>
<dbReference type="EnsemblMetazoa" id="XM_022792431">
    <property type="protein sequence ID" value="XP_022648166"/>
    <property type="gene ID" value="LOC111244893"/>
</dbReference>
<evidence type="ECO:0000313" key="1">
    <source>
        <dbReference type="EnsemblMetazoa" id="XP_022648166"/>
    </source>
</evidence>
<proteinExistence type="predicted"/>
<dbReference type="InParanoid" id="A0A7M7J8E0"/>
<name>A0A7M7J8E0_VARDE</name>
<sequence length="155" mass="17199">MLDRAGQPSRKRYLHDDDRCRNGTCRKKKRFDGQDVRIEDAGNDSQVNAGVKWTIGCELFTLGDNVILCGGKHRNLLGTVIGADVCIVSILLSREHFGASQANEVKQLFEVSDHVKALNECYEMYMGEVVRVTEDIVSLHLDAACVNFGAAINEL</sequence>
<evidence type="ECO:0000313" key="2">
    <source>
        <dbReference type="Proteomes" id="UP000594260"/>
    </source>
</evidence>
<dbReference type="AlphaFoldDB" id="A0A7M7J8E0"/>
<organism evidence="1 2">
    <name type="scientific">Varroa destructor</name>
    <name type="common">Honeybee mite</name>
    <dbReference type="NCBI Taxonomy" id="109461"/>
    <lineage>
        <taxon>Eukaryota</taxon>
        <taxon>Metazoa</taxon>
        <taxon>Ecdysozoa</taxon>
        <taxon>Arthropoda</taxon>
        <taxon>Chelicerata</taxon>
        <taxon>Arachnida</taxon>
        <taxon>Acari</taxon>
        <taxon>Parasitiformes</taxon>
        <taxon>Mesostigmata</taxon>
        <taxon>Gamasina</taxon>
        <taxon>Dermanyssoidea</taxon>
        <taxon>Varroidae</taxon>
        <taxon>Varroa</taxon>
    </lineage>
</organism>
<dbReference type="KEGG" id="vde:111244893"/>